<dbReference type="PANTHER" id="PTHR43649">
    <property type="entry name" value="ARABINOSE-BINDING PROTEIN-RELATED"/>
    <property type="match status" value="1"/>
</dbReference>
<sequence>MRLGRRSGLYLLVIFILIICAFLIRLPNKANNDKPSPINPSELSSNSHSETVITFAYLTSGNGSDMQQLVDSYNKTHSDVRVEMLSLSSDRYSEMVNMMMASGKGPDIMSIHHDWIITYMNKNWLLDMTPYIDSQFLAEYPEWAKQYGKINGKYYTFPTRMVTTRLIYNKDMFLQAGLDPDKPPKTLEELVYDSDVITKSQLGTAKRGFAIAGGEDWKGFVQSMEIANTYSGSYLYNYLKGNYDITIYKPWLSSMIAMRKQESLYPGEVSLKYDTAFTQFTEGNIAMLIANSGDLSVLAQSEPLSFEWGVSFPPATDVAHSGQGALMMFPEPTIGINSSTPYKKEVTEFWEYLHDKQQLSELFHRSCIPSIVKGINDNDIYKPSIPNCDKFMPSSLDSFYPREPIWLEDYGTVRAYDDPNAGWTPRMQVYRDILSGKVDIDIALQNETARLNNQLQRAITESRLNLAPYVILNFNPLKPLENQSGSLK</sequence>
<evidence type="ECO:0000256" key="4">
    <source>
        <dbReference type="ARBA" id="ARBA00022729"/>
    </source>
</evidence>
<gene>
    <name evidence="6" type="ORF">A8709_13550</name>
</gene>
<evidence type="ECO:0000256" key="2">
    <source>
        <dbReference type="ARBA" id="ARBA00008520"/>
    </source>
</evidence>
<dbReference type="Gene3D" id="3.40.190.10">
    <property type="entry name" value="Periplasmic binding protein-like II"/>
    <property type="match status" value="1"/>
</dbReference>
<dbReference type="PANTHER" id="PTHR43649:SF31">
    <property type="entry name" value="SN-GLYCEROL-3-PHOSPHATE-BINDING PERIPLASMIC PROTEIN UGPB"/>
    <property type="match status" value="1"/>
</dbReference>
<dbReference type="AlphaFoldDB" id="A0A1C1A3S5"/>
<accession>A0A1C1A3S5</accession>
<dbReference type="OrthoDB" id="2544341at2"/>
<dbReference type="Proteomes" id="UP000093309">
    <property type="component" value="Unassembled WGS sequence"/>
</dbReference>
<keyword evidence="5" id="KW-0812">Transmembrane</keyword>
<evidence type="ECO:0000313" key="6">
    <source>
        <dbReference type="EMBL" id="OCT15130.1"/>
    </source>
</evidence>
<dbReference type="Pfam" id="PF01547">
    <property type="entry name" value="SBP_bac_1"/>
    <property type="match status" value="1"/>
</dbReference>
<evidence type="ECO:0000313" key="7">
    <source>
        <dbReference type="Proteomes" id="UP000093309"/>
    </source>
</evidence>
<keyword evidence="7" id="KW-1185">Reference proteome</keyword>
<evidence type="ECO:0000256" key="3">
    <source>
        <dbReference type="ARBA" id="ARBA00022448"/>
    </source>
</evidence>
<keyword evidence="3" id="KW-0813">Transport</keyword>
<dbReference type="InterPro" id="IPR050490">
    <property type="entry name" value="Bact_solute-bd_prot1"/>
</dbReference>
<evidence type="ECO:0000256" key="5">
    <source>
        <dbReference type="SAM" id="Phobius"/>
    </source>
</evidence>
<evidence type="ECO:0008006" key="8">
    <source>
        <dbReference type="Google" id="ProtNLM"/>
    </source>
</evidence>
<dbReference type="RefSeq" id="WP_065852040.1">
    <property type="nucleotide sequence ID" value="NZ_LYPC01000014.1"/>
</dbReference>
<protein>
    <recommendedName>
        <fullName evidence="8">ABC transporter substrate-binding protein</fullName>
    </recommendedName>
</protein>
<comment type="subcellular location">
    <subcellularLocation>
        <location evidence="1">Cell envelope</location>
    </subcellularLocation>
</comment>
<reference evidence="7" key="1">
    <citation type="submission" date="2016-05" db="EMBL/GenBank/DDBJ databases">
        <title>Paenibacillus oryzae. sp. nov., isolated from the rice root.</title>
        <authorList>
            <person name="Zhang J."/>
            <person name="Zhang X."/>
        </authorList>
    </citation>
    <scope>NUCLEOTIDE SEQUENCE [LARGE SCALE GENOMIC DNA]</scope>
    <source>
        <strain evidence="7">KCTC13222</strain>
    </source>
</reference>
<organism evidence="6 7">
    <name type="scientific">Paenibacillus pectinilyticus</name>
    <dbReference type="NCBI Taxonomy" id="512399"/>
    <lineage>
        <taxon>Bacteria</taxon>
        <taxon>Bacillati</taxon>
        <taxon>Bacillota</taxon>
        <taxon>Bacilli</taxon>
        <taxon>Bacillales</taxon>
        <taxon>Paenibacillaceae</taxon>
        <taxon>Paenibacillus</taxon>
    </lineage>
</organism>
<dbReference type="EMBL" id="LYPC01000014">
    <property type="protein sequence ID" value="OCT15130.1"/>
    <property type="molecule type" value="Genomic_DNA"/>
</dbReference>
<keyword evidence="5" id="KW-0472">Membrane</keyword>
<evidence type="ECO:0000256" key="1">
    <source>
        <dbReference type="ARBA" id="ARBA00004196"/>
    </source>
</evidence>
<name>A0A1C1A3S5_9BACL</name>
<dbReference type="InterPro" id="IPR006059">
    <property type="entry name" value="SBP"/>
</dbReference>
<dbReference type="SUPFAM" id="SSF53850">
    <property type="entry name" value="Periplasmic binding protein-like II"/>
    <property type="match status" value="1"/>
</dbReference>
<keyword evidence="5" id="KW-1133">Transmembrane helix</keyword>
<comment type="caution">
    <text evidence="6">The sequence shown here is derived from an EMBL/GenBank/DDBJ whole genome shotgun (WGS) entry which is preliminary data.</text>
</comment>
<comment type="similarity">
    <text evidence="2">Belongs to the bacterial solute-binding protein 1 family.</text>
</comment>
<keyword evidence="4" id="KW-0732">Signal</keyword>
<dbReference type="GO" id="GO:0030313">
    <property type="term" value="C:cell envelope"/>
    <property type="evidence" value="ECO:0007669"/>
    <property type="project" value="UniProtKB-SubCell"/>
</dbReference>
<feature type="transmembrane region" description="Helical" evidence="5">
    <location>
        <begin position="7"/>
        <end position="26"/>
    </location>
</feature>
<proteinExistence type="inferred from homology"/>
<dbReference type="STRING" id="512399.A8709_13550"/>